<keyword evidence="3" id="KW-0732">Signal</keyword>
<dbReference type="EMBL" id="JBAMIC010000002">
    <property type="protein sequence ID" value="KAK7111511.1"/>
    <property type="molecule type" value="Genomic_DNA"/>
</dbReference>
<dbReference type="AlphaFoldDB" id="A0AAN9GKP4"/>
<gene>
    <name evidence="4" type="ORF">V1264_011129</name>
</gene>
<feature type="compositionally biased region" description="Polar residues" evidence="1">
    <location>
        <begin position="137"/>
        <end position="155"/>
    </location>
</feature>
<protein>
    <submittedName>
        <fullName evidence="4">Uncharacterized protein</fullName>
    </submittedName>
</protein>
<feature type="region of interest" description="Disordered" evidence="1">
    <location>
        <begin position="124"/>
        <end position="162"/>
    </location>
</feature>
<keyword evidence="2" id="KW-1133">Transmembrane helix</keyword>
<feature type="chain" id="PRO_5042943946" evidence="3">
    <location>
        <begin position="27"/>
        <end position="294"/>
    </location>
</feature>
<comment type="caution">
    <text evidence="4">The sequence shown here is derived from an EMBL/GenBank/DDBJ whole genome shotgun (WGS) entry which is preliminary data.</text>
</comment>
<name>A0AAN9GKP4_9CAEN</name>
<evidence type="ECO:0000313" key="4">
    <source>
        <dbReference type="EMBL" id="KAK7111511.1"/>
    </source>
</evidence>
<evidence type="ECO:0000256" key="1">
    <source>
        <dbReference type="SAM" id="MobiDB-lite"/>
    </source>
</evidence>
<proteinExistence type="predicted"/>
<keyword evidence="2" id="KW-0472">Membrane</keyword>
<reference evidence="4 5" key="1">
    <citation type="submission" date="2024-02" db="EMBL/GenBank/DDBJ databases">
        <title>Chromosome-scale genome assembly of the rough periwinkle Littorina saxatilis.</title>
        <authorList>
            <person name="De Jode A."/>
            <person name="Faria R."/>
            <person name="Formenti G."/>
            <person name="Sims Y."/>
            <person name="Smith T.P."/>
            <person name="Tracey A."/>
            <person name="Wood J.M.D."/>
            <person name="Zagrodzka Z.B."/>
            <person name="Johannesson K."/>
            <person name="Butlin R.K."/>
            <person name="Leder E.H."/>
        </authorList>
    </citation>
    <scope>NUCLEOTIDE SEQUENCE [LARGE SCALE GENOMIC DNA]</scope>
    <source>
        <strain evidence="4">Snail1</strain>
        <tissue evidence="4">Muscle</tissue>
    </source>
</reference>
<accession>A0AAN9GKP4</accession>
<keyword evidence="5" id="KW-1185">Reference proteome</keyword>
<feature type="signal peptide" evidence="3">
    <location>
        <begin position="1"/>
        <end position="26"/>
    </location>
</feature>
<organism evidence="4 5">
    <name type="scientific">Littorina saxatilis</name>
    <dbReference type="NCBI Taxonomy" id="31220"/>
    <lineage>
        <taxon>Eukaryota</taxon>
        <taxon>Metazoa</taxon>
        <taxon>Spiralia</taxon>
        <taxon>Lophotrochozoa</taxon>
        <taxon>Mollusca</taxon>
        <taxon>Gastropoda</taxon>
        <taxon>Caenogastropoda</taxon>
        <taxon>Littorinimorpha</taxon>
        <taxon>Littorinoidea</taxon>
        <taxon>Littorinidae</taxon>
        <taxon>Littorina</taxon>
    </lineage>
</organism>
<evidence type="ECO:0000256" key="2">
    <source>
        <dbReference type="SAM" id="Phobius"/>
    </source>
</evidence>
<evidence type="ECO:0000313" key="5">
    <source>
        <dbReference type="Proteomes" id="UP001374579"/>
    </source>
</evidence>
<sequence>MVMLPWERKFCWTLILLCHLVICVHCKEHPRDVETPRQLNKPFLRFRSNGATEKLSNSETPHLIPPFQHGHTIKVKTPTETTQTITVNRKNTAEKFEKITKAKSSGLSEDGNRLPTVDIRNTAEHLEGMTRTPITKAKSNSLSGDTEYSSASGDTEQPVDSPGRRLKTVVAVLIVVLIVVFVGLMHFKVCAGLQRMCCTSRLAEEGKEERLKKDCVSGLPHGCNAQKSSFYRHHRSWMQVLTVKIKDVCMYGEGDKKFYSPTCTEEVLVSGNTQQLVNRTDCSRMVSDSDLHEV</sequence>
<feature type="transmembrane region" description="Helical" evidence="2">
    <location>
        <begin position="168"/>
        <end position="187"/>
    </location>
</feature>
<keyword evidence="2" id="KW-0812">Transmembrane</keyword>
<dbReference type="Proteomes" id="UP001374579">
    <property type="component" value="Unassembled WGS sequence"/>
</dbReference>
<evidence type="ECO:0000256" key="3">
    <source>
        <dbReference type="SAM" id="SignalP"/>
    </source>
</evidence>